<gene>
    <name evidence="6" type="ORF">ACFFHM_18530</name>
</gene>
<evidence type="ECO:0000256" key="3">
    <source>
        <dbReference type="ARBA" id="ARBA00023004"/>
    </source>
</evidence>
<dbReference type="InterPro" id="IPR004843">
    <property type="entry name" value="Calcineurin-like_PHP"/>
</dbReference>
<dbReference type="Proteomes" id="UP001589838">
    <property type="component" value="Unassembled WGS sequence"/>
</dbReference>
<name>A0ABV6KGI2_9BACI</name>
<evidence type="ECO:0000313" key="6">
    <source>
        <dbReference type="EMBL" id="MFC0472422.1"/>
    </source>
</evidence>
<dbReference type="PANTHER" id="PTHR42988">
    <property type="entry name" value="PHOSPHOHYDROLASE"/>
    <property type="match status" value="1"/>
</dbReference>
<keyword evidence="1" id="KW-0479">Metal-binding</keyword>
<dbReference type="EC" id="3.1.-.-" evidence="6"/>
<evidence type="ECO:0000256" key="4">
    <source>
        <dbReference type="ARBA" id="ARBA00025742"/>
    </source>
</evidence>
<comment type="similarity">
    <text evidence="4">Belongs to the cyclic nucleotide phosphodiesterase class-III family.</text>
</comment>
<protein>
    <submittedName>
        <fullName evidence="6">Metallophosphoesterase family protein</fullName>
        <ecNumber evidence="6">3.1.-.-</ecNumber>
    </submittedName>
</protein>
<dbReference type="SUPFAM" id="SSF56300">
    <property type="entry name" value="Metallo-dependent phosphatases"/>
    <property type="match status" value="1"/>
</dbReference>
<keyword evidence="7" id="KW-1185">Reference proteome</keyword>
<dbReference type="EMBL" id="JBHLUX010000076">
    <property type="protein sequence ID" value="MFC0472422.1"/>
    <property type="molecule type" value="Genomic_DNA"/>
</dbReference>
<dbReference type="RefSeq" id="WP_335963721.1">
    <property type="nucleotide sequence ID" value="NZ_JAXBLX010000060.1"/>
</dbReference>
<dbReference type="PANTHER" id="PTHR42988:SF2">
    <property type="entry name" value="CYCLIC NUCLEOTIDE PHOSPHODIESTERASE CBUA0032-RELATED"/>
    <property type="match status" value="1"/>
</dbReference>
<dbReference type="GO" id="GO:0016787">
    <property type="term" value="F:hydrolase activity"/>
    <property type="evidence" value="ECO:0007669"/>
    <property type="project" value="UniProtKB-KW"/>
</dbReference>
<keyword evidence="3" id="KW-0408">Iron</keyword>
<feature type="domain" description="Calcineurin-like phosphoesterase" evidence="5">
    <location>
        <begin position="1"/>
        <end position="195"/>
    </location>
</feature>
<comment type="caution">
    <text evidence="6">The sequence shown here is derived from an EMBL/GenBank/DDBJ whole genome shotgun (WGS) entry which is preliminary data.</text>
</comment>
<dbReference type="CDD" id="cd00838">
    <property type="entry name" value="MPP_superfamily"/>
    <property type="match status" value="1"/>
</dbReference>
<dbReference type="InterPro" id="IPR029052">
    <property type="entry name" value="Metallo-depent_PP-like"/>
</dbReference>
<sequence length="279" mass="32093">MKLVLMGDLHYSAIDERLEGLYEARSSFYETFLGRFLEIDADAHISLGDLTNYGFSLEFQGVYNILNRSERQFFHVLGNHDLYAQPRNNVLALTGQVRYHSISTDEAVCVFLDTAKEMDYEDWGGWIDEEQLQWFEGIVKESGSKPLLVFAHHPVYNTTKHSDREKGSIHPDIDMWKILEQKEGQGIYFNGHTHHDSIVKQENWTFVQLSAALDQHCFRIVELTEEGVVISAIDILDHEVVNNAPILHKHMNHFTHQPNARGAENDRECRISLIPVTGK</sequence>
<evidence type="ECO:0000259" key="5">
    <source>
        <dbReference type="Pfam" id="PF00149"/>
    </source>
</evidence>
<proteinExistence type="inferred from homology"/>
<dbReference type="InterPro" id="IPR050884">
    <property type="entry name" value="CNP_phosphodiesterase-III"/>
</dbReference>
<evidence type="ECO:0000256" key="2">
    <source>
        <dbReference type="ARBA" id="ARBA00022801"/>
    </source>
</evidence>
<accession>A0ABV6KGI2</accession>
<evidence type="ECO:0000256" key="1">
    <source>
        <dbReference type="ARBA" id="ARBA00022723"/>
    </source>
</evidence>
<organism evidence="6 7">
    <name type="scientific">Halalkalibacter kiskunsagensis</name>
    <dbReference type="NCBI Taxonomy" id="1548599"/>
    <lineage>
        <taxon>Bacteria</taxon>
        <taxon>Bacillati</taxon>
        <taxon>Bacillota</taxon>
        <taxon>Bacilli</taxon>
        <taxon>Bacillales</taxon>
        <taxon>Bacillaceae</taxon>
        <taxon>Halalkalibacter</taxon>
    </lineage>
</organism>
<reference evidence="6 7" key="1">
    <citation type="submission" date="2024-09" db="EMBL/GenBank/DDBJ databases">
        <authorList>
            <person name="Sun Q."/>
            <person name="Mori K."/>
        </authorList>
    </citation>
    <scope>NUCLEOTIDE SEQUENCE [LARGE SCALE GENOMIC DNA]</scope>
    <source>
        <strain evidence="6 7">NCAIM B.02610</strain>
    </source>
</reference>
<dbReference type="Gene3D" id="3.60.21.10">
    <property type="match status" value="1"/>
</dbReference>
<dbReference type="Pfam" id="PF00149">
    <property type="entry name" value="Metallophos"/>
    <property type="match status" value="1"/>
</dbReference>
<evidence type="ECO:0000313" key="7">
    <source>
        <dbReference type="Proteomes" id="UP001589838"/>
    </source>
</evidence>
<keyword evidence="2 6" id="KW-0378">Hydrolase</keyword>